<evidence type="ECO:0000313" key="2">
    <source>
        <dbReference type="EMBL" id="KRH24693.1"/>
    </source>
</evidence>
<reference evidence="3" key="2">
    <citation type="submission" date="2018-02" db="UniProtKB">
        <authorList>
            <consortium name="EnsemblPlants"/>
        </authorList>
    </citation>
    <scope>IDENTIFICATION</scope>
    <source>
        <strain evidence="3">Williams 82</strain>
    </source>
</reference>
<evidence type="ECO:0000313" key="4">
    <source>
        <dbReference type="Proteomes" id="UP000008827"/>
    </source>
</evidence>
<keyword evidence="1" id="KW-1133">Transmembrane helix</keyword>
<sequence>MKLSVMRVNSRVFEFCSYCMIGVYYCPGYGLCTCLFLIIEAFKCFWHLLSCFSFYVYEVFGQSFLLLANR</sequence>
<dbReference type="EMBL" id="CM000845">
    <property type="protein sequence ID" value="KRH24693.1"/>
    <property type="molecule type" value="Genomic_DNA"/>
</dbReference>
<reference evidence="2 3" key="1">
    <citation type="journal article" date="2010" name="Nature">
        <title>Genome sequence of the palaeopolyploid soybean.</title>
        <authorList>
            <person name="Schmutz J."/>
            <person name="Cannon S.B."/>
            <person name="Schlueter J."/>
            <person name="Ma J."/>
            <person name="Mitros T."/>
            <person name="Nelson W."/>
            <person name="Hyten D.L."/>
            <person name="Song Q."/>
            <person name="Thelen J.J."/>
            <person name="Cheng J."/>
            <person name="Xu D."/>
            <person name="Hellsten U."/>
            <person name="May G.D."/>
            <person name="Yu Y."/>
            <person name="Sakurai T."/>
            <person name="Umezawa T."/>
            <person name="Bhattacharyya M.K."/>
            <person name="Sandhu D."/>
            <person name="Valliyodan B."/>
            <person name="Lindquist E."/>
            <person name="Peto M."/>
            <person name="Grant D."/>
            <person name="Shu S."/>
            <person name="Goodstein D."/>
            <person name="Barry K."/>
            <person name="Futrell-Griggs M."/>
            <person name="Abernathy B."/>
            <person name="Du J."/>
            <person name="Tian Z."/>
            <person name="Zhu L."/>
            <person name="Gill N."/>
            <person name="Joshi T."/>
            <person name="Libault M."/>
            <person name="Sethuraman A."/>
            <person name="Zhang X.-C."/>
            <person name="Shinozaki K."/>
            <person name="Nguyen H.T."/>
            <person name="Wing R.A."/>
            <person name="Cregan P."/>
            <person name="Specht J."/>
            <person name="Grimwood J."/>
            <person name="Rokhsar D."/>
            <person name="Stacey G."/>
            <person name="Shoemaker R.C."/>
            <person name="Jackson S.A."/>
        </authorList>
    </citation>
    <scope>NUCLEOTIDE SEQUENCE [LARGE SCALE GENOMIC DNA]</scope>
    <source>
        <strain evidence="3">cv. Williams 82</strain>
        <tissue evidence="2">Callus</tissue>
    </source>
</reference>
<feature type="transmembrane region" description="Helical" evidence="1">
    <location>
        <begin position="12"/>
        <end position="39"/>
    </location>
</feature>
<dbReference type="Proteomes" id="UP000008827">
    <property type="component" value="Chromosome 12"/>
</dbReference>
<dbReference type="AlphaFoldDB" id="K7LT86"/>
<feature type="transmembrane region" description="Helical" evidence="1">
    <location>
        <begin position="45"/>
        <end position="68"/>
    </location>
</feature>
<evidence type="ECO:0000256" key="1">
    <source>
        <dbReference type="SAM" id="Phobius"/>
    </source>
</evidence>
<accession>K7LT86</accession>
<name>K7LT86_SOYBN</name>
<protein>
    <submittedName>
        <fullName evidence="2 3">Uncharacterized protein</fullName>
    </submittedName>
</protein>
<dbReference type="HOGENOM" id="CLU_2762845_0_0_1"/>
<proteinExistence type="predicted"/>
<evidence type="ECO:0000313" key="3">
    <source>
        <dbReference type="EnsemblPlants" id="KRH24693"/>
    </source>
</evidence>
<gene>
    <name evidence="2" type="ORF">GLYMA_12G056600</name>
</gene>
<dbReference type="PaxDb" id="3847-GLYMA12G06023.1"/>
<organism evidence="3">
    <name type="scientific">Glycine max</name>
    <name type="common">Soybean</name>
    <name type="synonym">Glycine hispida</name>
    <dbReference type="NCBI Taxonomy" id="3847"/>
    <lineage>
        <taxon>Eukaryota</taxon>
        <taxon>Viridiplantae</taxon>
        <taxon>Streptophyta</taxon>
        <taxon>Embryophyta</taxon>
        <taxon>Tracheophyta</taxon>
        <taxon>Spermatophyta</taxon>
        <taxon>Magnoliopsida</taxon>
        <taxon>eudicotyledons</taxon>
        <taxon>Gunneridae</taxon>
        <taxon>Pentapetalae</taxon>
        <taxon>rosids</taxon>
        <taxon>fabids</taxon>
        <taxon>Fabales</taxon>
        <taxon>Fabaceae</taxon>
        <taxon>Papilionoideae</taxon>
        <taxon>50 kb inversion clade</taxon>
        <taxon>NPAAA clade</taxon>
        <taxon>indigoferoid/millettioid clade</taxon>
        <taxon>Phaseoleae</taxon>
        <taxon>Glycine</taxon>
        <taxon>Glycine subgen. Soja</taxon>
    </lineage>
</organism>
<dbReference type="Gramene" id="KRH24693">
    <property type="protein sequence ID" value="KRH24693"/>
    <property type="gene ID" value="GLYMA_12G056600"/>
</dbReference>
<keyword evidence="1" id="KW-0812">Transmembrane</keyword>
<keyword evidence="1" id="KW-0472">Membrane</keyword>
<dbReference type="InParanoid" id="K7LT86"/>
<keyword evidence="4" id="KW-1185">Reference proteome</keyword>
<reference evidence="2" key="3">
    <citation type="submission" date="2018-07" db="EMBL/GenBank/DDBJ databases">
        <title>WGS assembly of Glycine max.</title>
        <authorList>
            <person name="Schmutz J."/>
            <person name="Cannon S."/>
            <person name="Schlueter J."/>
            <person name="Ma J."/>
            <person name="Mitros T."/>
            <person name="Nelson W."/>
            <person name="Hyten D."/>
            <person name="Song Q."/>
            <person name="Thelen J."/>
            <person name="Cheng J."/>
            <person name="Xu D."/>
            <person name="Hellsten U."/>
            <person name="May G."/>
            <person name="Yu Y."/>
            <person name="Sakurai T."/>
            <person name="Umezawa T."/>
            <person name="Bhattacharyya M."/>
            <person name="Sandhu D."/>
            <person name="Valliyodan B."/>
            <person name="Lindquist E."/>
            <person name="Peto M."/>
            <person name="Grant D."/>
            <person name="Shu S."/>
            <person name="Goodstein D."/>
            <person name="Barry K."/>
            <person name="Futrell-Griggs M."/>
            <person name="Abernathy B."/>
            <person name="Du J."/>
            <person name="Tian Z."/>
            <person name="Zhu L."/>
            <person name="Gill N."/>
            <person name="Joshi T."/>
            <person name="Libault M."/>
            <person name="Sethuraman A."/>
            <person name="Zhang X."/>
            <person name="Shinozaki K."/>
            <person name="Nguyen H."/>
            <person name="Wing R."/>
            <person name="Cregan P."/>
            <person name="Specht J."/>
            <person name="Grimwood J."/>
            <person name="Rokhsar D."/>
            <person name="Stacey G."/>
            <person name="Shoemaker R."/>
            <person name="Jackson S."/>
        </authorList>
    </citation>
    <scope>NUCLEOTIDE SEQUENCE</scope>
    <source>
        <tissue evidence="2">Callus</tissue>
    </source>
</reference>
<dbReference type="EnsemblPlants" id="KRH24693">
    <property type="protein sequence ID" value="KRH24693"/>
    <property type="gene ID" value="GLYMA_12G056600"/>
</dbReference>